<name>A0A1Q9BQN3_SYMMI</name>
<reference evidence="1 2" key="1">
    <citation type="submission" date="2016-02" db="EMBL/GenBank/DDBJ databases">
        <title>Genome analysis of coral dinoflagellate symbionts highlights evolutionary adaptations to a symbiotic lifestyle.</title>
        <authorList>
            <person name="Aranda M."/>
            <person name="Li Y."/>
            <person name="Liew Y.J."/>
            <person name="Baumgarten S."/>
            <person name="Simakov O."/>
            <person name="Wilson M."/>
            <person name="Piel J."/>
            <person name="Ashoor H."/>
            <person name="Bougouffa S."/>
            <person name="Bajic V.B."/>
            <person name="Ryu T."/>
            <person name="Ravasi T."/>
            <person name="Bayer T."/>
            <person name="Micklem G."/>
            <person name="Kim H."/>
            <person name="Bhak J."/>
            <person name="Lajeunesse T.C."/>
            <person name="Voolstra C.R."/>
        </authorList>
    </citation>
    <scope>NUCLEOTIDE SEQUENCE [LARGE SCALE GENOMIC DNA]</scope>
    <source>
        <strain evidence="1 2">CCMP2467</strain>
    </source>
</reference>
<sequence>MDSLTGLCSVAAETVKAKAWRFKDYSTQEKLRSIKKKDK</sequence>
<evidence type="ECO:0000313" key="2">
    <source>
        <dbReference type="Proteomes" id="UP000186817"/>
    </source>
</evidence>
<dbReference type="Proteomes" id="UP000186817">
    <property type="component" value="Unassembled WGS sequence"/>
</dbReference>
<accession>A0A1Q9BQN3</accession>
<dbReference type="AlphaFoldDB" id="A0A1Q9BQN3"/>
<evidence type="ECO:0000313" key="1">
    <source>
        <dbReference type="EMBL" id="OLP72998.1"/>
    </source>
</evidence>
<feature type="non-terminal residue" evidence="1">
    <location>
        <position position="39"/>
    </location>
</feature>
<organism evidence="1 2">
    <name type="scientific">Symbiodinium microadriaticum</name>
    <name type="common">Dinoflagellate</name>
    <name type="synonym">Zooxanthella microadriatica</name>
    <dbReference type="NCBI Taxonomy" id="2951"/>
    <lineage>
        <taxon>Eukaryota</taxon>
        <taxon>Sar</taxon>
        <taxon>Alveolata</taxon>
        <taxon>Dinophyceae</taxon>
        <taxon>Suessiales</taxon>
        <taxon>Symbiodiniaceae</taxon>
        <taxon>Symbiodinium</taxon>
    </lineage>
</organism>
<comment type="caution">
    <text evidence="1">The sequence shown here is derived from an EMBL/GenBank/DDBJ whole genome shotgun (WGS) entry which is preliminary data.</text>
</comment>
<proteinExistence type="predicted"/>
<gene>
    <name evidence="1" type="ORF">AK812_SmicGene47949</name>
</gene>
<dbReference type="EMBL" id="LSRX01006732">
    <property type="protein sequence ID" value="OLP72998.1"/>
    <property type="molecule type" value="Genomic_DNA"/>
</dbReference>
<protein>
    <submittedName>
        <fullName evidence="1">Uncharacterized protein</fullName>
    </submittedName>
</protein>
<keyword evidence="2" id="KW-1185">Reference proteome</keyword>